<accession>A0ABQ8S2V5</accession>
<evidence type="ECO:0000256" key="2">
    <source>
        <dbReference type="ARBA" id="ARBA00022450"/>
    </source>
</evidence>
<feature type="chain" id="PRO_5046930940" description="oleoyl-[acyl-carrier-protein] hydrolase" evidence="10">
    <location>
        <begin position="19"/>
        <end position="814"/>
    </location>
</feature>
<organism evidence="12 13">
    <name type="scientific">Periplaneta americana</name>
    <name type="common">American cockroach</name>
    <name type="synonym">Blatta americana</name>
    <dbReference type="NCBI Taxonomy" id="6978"/>
    <lineage>
        <taxon>Eukaryota</taxon>
        <taxon>Metazoa</taxon>
        <taxon>Ecdysozoa</taxon>
        <taxon>Arthropoda</taxon>
        <taxon>Hexapoda</taxon>
        <taxon>Insecta</taxon>
        <taxon>Pterygota</taxon>
        <taxon>Neoptera</taxon>
        <taxon>Polyneoptera</taxon>
        <taxon>Dictyoptera</taxon>
        <taxon>Blattodea</taxon>
        <taxon>Blattoidea</taxon>
        <taxon>Blattidae</taxon>
        <taxon>Blattinae</taxon>
        <taxon>Periplaneta</taxon>
    </lineage>
</organism>
<feature type="domain" description="Enoyl reductase (ER)" evidence="11">
    <location>
        <begin position="4"/>
        <end position="324"/>
    </location>
</feature>
<dbReference type="SMART" id="SM00829">
    <property type="entry name" value="PKS_ER"/>
    <property type="match status" value="1"/>
</dbReference>
<keyword evidence="8" id="KW-0275">Fatty acid biosynthesis</keyword>
<keyword evidence="6" id="KW-0560">Oxidoreductase</keyword>
<name>A0ABQ8S2V5_PERAM</name>
<comment type="caution">
    <text evidence="12">The sequence shown here is derived from an EMBL/GenBank/DDBJ whole genome shotgun (WGS) entry which is preliminary data.</text>
</comment>
<dbReference type="Gene3D" id="3.40.50.1820">
    <property type="entry name" value="alpha/beta hydrolase"/>
    <property type="match status" value="1"/>
</dbReference>
<evidence type="ECO:0000256" key="10">
    <source>
        <dbReference type="SAM" id="SignalP"/>
    </source>
</evidence>
<keyword evidence="5" id="KW-0521">NADP</keyword>
<dbReference type="InterPro" id="IPR029058">
    <property type="entry name" value="AB_hydrolase_fold"/>
</dbReference>
<dbReference type="EMBL" id="JAJSOF020000037">
    <property type="protein sequence ID" value="KAJ4428212.1"/>
    <property type="molecule type" value="Genomic_DNA"/>
</dbReference>
<keyword evidence="3" id="KW-0444">Lipid biosynthesis</keyword>
<keyword evidence="4" id="KW-0276">Fatty acid metabolism</keyword>
<keyword evidence="13" id="KW-1185">Reference proteome</keyword>
<evidence type="ECO:0000256" key="5">
    <source>
        <dbReference type="ARBA" id="ARBA00022857"/>
    </source>
</evidence>
<evidence type="ECO:0000259" key="11">
    <source>
        <dbReference type="SMART" id="SM00829"/>
    </source>
</evidence>
<gene>
    <name evidence="12" type="ORF">ANN_24227</name>
</gene>
<dbReference type="EC" id="3.1.2.14" evidence="1"/>
<evidence type="ECO:0000256" key="9">
    <source>
        <dbReference type="ARBA" id="ARBA00023268"/>
    </source>
</evidence>
<feature type="signal peptide" evidence="10">
    <location>
        <begin position="1"/>
        <end position="18"/>
    </location>
</feature>
<evidence type="ECO:0000256" key="7">
    <source>
        <dbReference type="ARBA" id="ARBA00023098"/>
    </source>
</evidence>
<keyword evidence="9" id="KW-0511">Multifunctional enzyme</keyword>
<evidence type="ECO:0000256" key="1">
    <source>
        <dbReference type="ARBA" id="ARBA00012480"/>
    </source>
</evidence>
<keyword evidence="7" id="KW-0443">Lipid metabolism</keyword>
<dbReference type="SUPFAM" id="SSF53474">
    <property type="entry name" value="alpha/beta-Hydrolases"/>
    <property type="match status" value="1"/>
</dbReference>
<evidence type="ECO:0000313" key="12">
    <source>
        <dbReference type="EMBL" id="KAJ4428212.1"/>
    </source>
</evidence>
<dbReference type="Pfam" id="PF00975">
    <property type="entry name" value="Thioesterase"/>
    <property type="match status" value="1"/>
</dbReference>
<evidence type="ECO:0000256" key="3">
    <source>
        <dbReference type="ARBA" id="ARBA00022516"/>
    </source>
</evidence>
<dbReference type="SUPFAM" id="SSF51735">
    <property type="entry name" value="NAD(P)-binding Rossmann-fold domains"/>
    <property type="match status" value="2"/>
</dbReference>
<dbReference type="CDD" id="cd05195">
    <property type="entry name" value="enoyl_red"/>
    <property type="match status" value="1"/>
</dbReference>
<keyword evidence="2" id="KW-0596">Phosphopantetheine</keyword>
<proteinExistence type="predicted"/>
<reference evidence="12 13" key="1">
    <citation type="journal article" date="2022" name="Allergy">
        <title>Genome assembly and annotation of Periplaneta americana reveal a comprehensive cockroach allergen profile.</title>
        <authorList>
            <person name="Wang L."/>
            <person name="Xiong Q."/>
            <person name="Saelim N."/>
            <person name="Wang L."/>
            <person name="Nong W."/>
            <person name="Wan A.T."/>
            <person name="Shi M."/>
            <person name="Liu X."/>
            <person name="Cao Q."/>
            <person name="Hui J.H.L."/>
            <person name="Sookrung N."/>
            <person name="Leung T.F."/>
            <person name="Tungtrongchitr A."/>
            <person name="Tsui S.K.W."/>
        </authorList>
    </citation>
    <scope>NUCLEOTIDE SEQUENCE [LARGE SCALE GENOMIC DNA]</scope>
    <source>
        <strain evidence="12">PWHHKU_190912</strain>
    </source>
</reference>
<dbReference type="InterPro" id="IPR050091">
    <property type="entry name" value="PKS_NRPS_Biosynth_Enz"/>
</dbReference>
<keyword evidence="10" id="KW-0732">Signal</keyword>
<evidence type="ECO:0000256" key="4">
    <source>
        <dbReference type="ARBA" id="ARBA00022832"/>
    </source>
</evidence>
<dbReference type="InterPro" id="IPR001031">
    <property type="entry name" value="Thioesterase"/>
</dbReference>
<dbReference type="InterPro" id="IPR036291">
    <property type="entry name" value="NAD(P)-bd_dom_sf"/>
</dbReference>
<dbReference type="PANTHER" id="PTHR43775">
    <property type="entry name" value="FATTY ACID SYNTHASE"/>
    <property type="match status" value="1"/>
</dbReference>
<dbReference type="Proteomes" id="UP001148838">
    <property type="component" value="Unassembled WGS sequence"/>
</dbReference>
<evidence type="ECO:0000256" key="8">
    <source>
        <dbReference type="ARBA" id="ARBA00023160"/>
    </source>
</evidence>
<evidence type="ECO:0000256" key="6">
    <source>
        <dbReference type="ARBA" id="ARBA00023002"/>
    </source>
</evidence>
<dbReference type="PANTHER" id="PTHR43775:SF7">
    <property type="entry name" value="FATTY ACID SYNTHASE"/>
    <property type="match status" value="1"/>
</dbReference>
<protein>
    <recommendedName>
        <fullName evidence="1">oleoyl-[acyl-carrier-protein] hydrolase</fullName>
        <ecNumber evidence="1">3.1.2.14</ecNumber>
    </recommendedName>
</protein>
<evidence type="ECO:0000313" key="13">
    <source>
        <dbReference type="Proteomes" id="UP001148838"/>
    </source>
</evidence>
<dbReference type="InterPro" id="IPR020843">
    <property type="entry name" value="ER"/>
</dbReference>
<dbReference type="Gene3D" id="3.90.180.10">
    <property type="entry name" value="Medium-chain alcohol dehydrogenases, catalytic domain"/>
    <property type="match status" value="2"/>
</dbReference>
<sequence length="814" mass="87726">MIESWLAFLCCSMSGVRLSHVGLDMNDTGHAHAKLSAVEFSGCSESGQRLMGVASASTQVLAPHLTWCVPESWSLEDAATVPLAYAIAYYSLMLAAELKSGETVLVHEGWHAVGLAAIVLALDRGCTVFTTAATLEQKVFIQQCIPQVGIVMGRRTALRFTQPPIKLSTRSFPGVKGGQSVVPTTPPHSSAELAEEQILSCEDTSFETRVKMATDGTGAQVVLSRLLGSRLHASLHCLARHGRFVQLGWLDNVVGQSIGMEVFQRNTDMFTVTAQSLFSLTHKRGETLHKGIQAAIQRGVVHPLPCSVFPKHQAQLALSADSQLCLGLQVDECLDVVEWLVSRGVHRVAIAVCSRFVPSQSMTHRIDLLHSYHKARVELVEAEPLHSANSIPTLLEKACSVFCGDLVGLFVLPVEPVGQENCVTATTVANLDAATCRLSLLRHFVCLFMEDSWGTCEVRHQAGLPALAVLWPHRGDGGLRLSVLDQLLGMQDSVIIVQENRTQNSAPTNGTSETSLLVNGYKSSKTSIREVVGSHFNAGPALHMLLPASLQQLTCLGDHLLSDTSCLVELPSLSPGYSVVKEVPPVFVIPGLQGLPSEVLQPLVQRLMYPVLCARLMHGCTSIPDMAATLIQHVLQMQDVGPYNLLGVSWGGALALELARQLECRGHKTRVVIIDGAPETMQATVRQLDEKNSLETSLVARLLQCPTHKLAGMHSGGVLTTETMAEGIPTLNPHVSAALTTLKDCLAALLQYSPSGVLLQGDVTLVRPSHASEGDSCGLDQFFKQTVRIHLVPGDHLSCLASPRLHAIVNDFIL</sequence>